<reference evidence="2" key="1">
    <citation type="submission" date="2021-06" db="EMBL/GenBank/DDBJ databases">
        <authorList>
            <person name="Kallberg Y."/>
            <person name="Tangrot J."/>
            <person name="Rosling A."/>
        </authorList>
    </citation>
    <scope>NUCLEOTIDE SEQUENCE</scope>
    <source>
        <strain evidence="2">CL551</strain>
    </source>
</reference>
<gene>
    <name evidence="2" type="ORF">AMORRO_LOCUS8599</name>
</gene>
<evidence type="ECO:0000313" key="3">
    <source>
        <dbReference type="Proteomes" id="UP000789342"/>
    </source>
</evidence>
<protein>
    <submittedName>
        <fullName evidence="2">3114_t:CDS:1</fullName>
    </submittedName>
</protein>
<sequence length="79" mass="9045">MTSNYGGYHEQYRYPYPPLQNTSTYDSHPPAQDTYQQPIQNPYPPPNYPPSNTHPGPSGPSTFLDIEPETITGEKKFHY</sequence>
<feature type="region of interest" description="Disordered" evidence="1">
    <location>
        <begin position="1"/>
        <end position="79"/>
    </location>
</feature>
<dbReference type="AlphaFoldDB" id="A0A9N9D195"/>
<comment type="caution">
    <text evidence="2">The sequence shown here is derived from an EMBL/GenBank/DDBJ whole genome shotgun (WGS) entry which is preliminary data.</text>
</comment>
<dbReference type="Proteomes" id="UP000789342">
    <property type="component" value="Unassembled WGS sequence"/>
</dbReference>
<keyword evidence="3" id="KW-1185">Reference proteome</keyword>
<feature type="non-terminal residue" evidence="2">
    <location>
        <position position="79"/>
    </location>
</feature>
<proteinExistence type="predicted"/>
<evidence type="ECO:0000313" key="2">
    <source>
        <dbReference type="EMBL" id="CAG8619611.1"/>
    </source>
</evidence>
<name>A0A9N9D195_9GLOM</name>
<evidence type="ECO:0000256" key="1">
    <source>
        <dbReference type="SAM" id="MobiDB-lite"/>
    </source>
</evidence>
<accession>A0A9N9D195</accession>
<organism evidence="2 3">
    <name type="scientific">Acaulospora morrowiae</name>
    <dbReference type="NCBI Taxonomy" id="94023"/>
    <lineage>
        <taxon>Eukaryota</taxon>
        <taxon>Fungi</taxon>
        <taxon>Fungi incertae sedis</taxon>
        <taxon>Mucoromycota</taxon>
        <taxon>Glomeromycotina</taxon>
        <taxon>Glomeromycetes</taxon>
        <taxon>Diversisporales</taxon>
        <taxon>Acaulosporaceae</taxon>
        <taxon>Acaulospora</taxon>
    </lineage>
</organism>
<dbReference type="EMBL" id="CAJVPV010007494">
    <property type="protein sequence ID" value="CAG8619611.1"/>
    <property type="molecule type" value="Genomic_DNA"/>
</dbReference>